<sequence length="125" mass="13081">MHEKPATLVKVWIALLALLALSAASAWLRLGAWNSVANLGIAALKALLVALFFMRLATGGALLLRVVALTALFTLALLLALSGTDYATRELFRAPWDQPSAAQVQSAASGATGRTRSGPGDQNEP</sequence>
<accession>A0ABT2BIN2</accession>
<protein>
    <submittedName>
        <fullName evidence="8">Caa(3)-type oxidase subunit IV</fullName>
    </submittedName>
</protein>
<keyword evidence="3 7" id="KW-0812">Transmembrane</keyword>
<keyword evidence="5 7" id="KW-0472">Membrane</keyword>
<feature type="transmembrane region" description="Helical" evidence="7">
    <location>
        <begin position="61"/>
        <end position="81"/>
    </location>
</feature>
<dbReference type="InterPro" id="IPR011743">
    <property type="entry name" value="Caa3_sub_IV"/>
</dbReference>
<dbReference type="InterPro" id="IPR005171">
    <property type="entry name" value="Cyt_c_oxidase_su4_prok"/>
</dbReference>
<keyword evidence="4 7" id="KW-1133">Transmembrane helix</keyword>
<evidence type="ECO:0000256" key="6">
    <source>
        <dbReference type="SAM" id="MobiDB-lite"/>
    </source>
</evidence>
<dbReference type="EMBL" id="JANUGV010000002">
    <property type="protein sequence ID" value="MCS0608372.1"/>
    <property type="molecule type" value="Genomic_DNA"/>
</dbReference>
<feature type="transmembrane region" description="Helical" evidence="7">
    <location>
        <begin position="36"/>
        <end position="54"/>
    </location>
</feature>
<comment type="caution">
    <text evidence="8">The sequence shown here is derived from an EMBL/GenBank/DDBJ whole genome shotgun (WGS) entry which is preliminary data.</text>
</comment>
<keyword evidence="9" id="KW-1185">Reference proteome</keyword>
<organism evidence="8 9">
    <name type="scientific">Massilia solisilvae</name>
    <dbReference type="NCBI Taxonomy" id="1811225"/>
    <lineage>
        <taxon>Bacteria</taxon>
        <taxon>Pseudomonadati</taxon>
        <taxon>Pseudomonadota</taxon>
        <taxon>Betaproteobacteria</taxon>
        <taxon>Burkholderiales</taxon>
        <taxon>Oxalobacteraceae</taxon>
        <taxon>Telluria group</taxon>
        <taxon>Massilia</taxon>
    </lineage>
</organism>
<evidence type="ECO:0000256" key="1">
    <source>
        <dbReference type="ARBA" id="ARBA00004651"/>
    </source>
</evidence>
<evidence type="ECO:0000256" key="5">
    <source>
        <dbReference type="ARBA" id="ARBA00023136"/>
    </source>
</evidence>
<feature type="region of interest" description="Disordered" evidence="6">
    <location>
        <begin position="98"/>
        <end position="125"/>
    </location>
</feature>
<evidence type="ECO:0000256" key="7">
    <source>
        <dbReference type="SAM" id="Phobius"/>
    </source>
</evidence>
<gene>
    <name evidence="8" type="ORF">NX773_09370</name>
</gene>
<feature type="compositionally biased region" description="Low complexity" evidence="6">
    <location>
        <begin position="98"/>
        <end position="111"/>
    </location>
</feature>
<name>A0ABT2BIN2_9BURK</name>
<comment type="subcellular location">
    <subcellularLocation>
        <location evidence="1">Cell membrane</location>
        <topology evidence="1">Multi-pass membrane protein</topology>
    </subcellularLocation>
</comment>
<dbReference type="Proteomes" id="UP001205861">
    <property type="component" value="Unassembled WGS sequence"/>
</dbReference>
<dbReference type="NCBIfam" id="TIGR02229">
    <property type="entry name" value="caa3_sub_IV"/>
    <property type="match status" value="1"/>
</dbReference>
<proteinExistence type="predicted"/>
<dbReference type="RefSeq" id="WP_258856075.1">
    <property type="nucleotide sequence ID" value="NZ_JANUGV010000002.1"/>
</dbReference>
<keyword evidence="2" id="KW-1003">Cell membrane</keyword>
<evidence type="ECO:0000256" key="2">
    <source>
        <dbReference type="ARBA" id="ARBA00022475"/>
    </source>
</evidence>
<dbReference type="Pfam" id="PF03626">
    <property type="entry name" value="COX4_pro"/>
    <property type="match status" value="1"/>
</dbReference>
<evidence type="ECO:0000256" key="4">
    <source>
        <dbReference type="ARBA" id="ARBA00022989"/>
    </source>
</evidence>
<reference evidence="8 9" key="1">
    <citation type="submission" date="2022-08" db="EMBL/GenBank/DDBJ databases">
        <title>Reclassification of Massilia species as members of the genera Telluria, Duganella, Pseudoduganella, Mokoshia gen. nov. and Zemynaea gen. nov. using orthogonal and non-orthogonal genome-based approaches.</title>
        <authorList>
            <person name="Bowman J.P."/>
        </authorList>
    </citation>
    <scope>NUCLEOTIDE SEQUENCE [LARGE SCALE GENOMIC DNA]</scope>
    <source>
        <strain evidence="8 9">JCM 31607</strain>
    </source>
</reference>
<evidence type="ECO:0000313" key="9">
    <source>
        <dbReference type="Proteomes" id="UP001205861"/>
    </source>
</evidence>
<evidence type="ECO:0000256" key="3">
    <source>
        <dbReference type="ARBA" id="ARBA00022692"/>
    </source>
</evidence>
<evidence type="ECO:0000313" key="8">
    <source>
        <dbReference type="EMBL" id="MCS0608372.1"/>
    </source>
</evidence>